<feature type="signal peptide" evidence="2">
    <location>
        <begin position="1"/>
        <end position="33"/>
    </location>
</feature>
<comment type="caution">
    <text evidence="4">The sequence shown here is derived from an EMBL/GenBank/DDBJ whole genome shotgun (WGS) entry which is preliminary data.</text>
</comment>
<accession>A0A4R7TC91</accession>
<proteinExistence type="predicted"/>
<dbReference type="AlphaFoldDB" id="A0A4R7TC91"/>
<dbReference type="EMBL" id="SOCE01000001">
    <property type="protein sequence ID" value="TDU88968.1"/>
    <property type="molecule type" value="Genomic_DNA"/>
</dbReference>
<evidence type="ECO:0000256" key="2">
    <source>
        <dbReference type="SAM" id="SignalP"/>
    </source>
</evidence>
<dbReference type="Pfam" id="PF19843">
    <property type="entry name" value="DUF6318"/>
    <property type="match status" value="1"/>
</dbReference>
<reference evidence="4 5" key="1">
    <citation type="submission" date="2019-03" db="EMBL/GenBank/DDBJ databases">
        <title>Genomic Encyclopedia of Type Strains, Phase III (KMG-III): the genomes of soil and plant-associated and newly described type strains.</title>
        <authorList>
            <person name="Whitman W."/>
        </authorList>
    </citation>
    <scope>NUCLEOTIDE SEQUENCE [LARGE SCALE GENOMIC DNA]</scope>
    <source>
        <strain evidence="4 5">VKM Ac-2575</strain>
    </source>
</reference>
<feature type="chain" id="PRO_5020865854" description="DUF6318 domain-containing protein" evidence="2">
    <location>
        <begin position="34"/>
        <end position="200"/>
    </location>
</feature>
<dbReference type="RefSeq" id="WP_238158085.1">
    <property type="nucleotide sequence ID" value="NZ_SOCE01000001.1"/>
</dbReference>
<evidence type="ECO:0000259" key="3">
    <source>
        <dbReference type="Pfam" id="PF19843"/>
    </source>
</evidence>
<name>A0A4R7TC91_9ACTN</name>
<dbReference type="Proteomes" id="UP000295151">
    <property type="component" value="Unassembled WGS sequence"/>
</dbReference>
<feature type="region of interest" description="Disordered" evidence="1">
    <location>
        <begin position="26"/>
        <end position="67"/>
    </location>
</feature>
<organism evidence="4 5">
    <name type="scientific">Kribbella voronezhensis</name>
    <dbReference type="NCBI Taxonomy" id="2512212"/>
    <lineage>
        <taxon>Bacteria</taxon>
        <taxon>Bacillati</taxon>
        <taxon>Actinomycetota</taxon>
        <taxon>Actinomycetes</taxon>
        <taxon>Propionibacteriales</taxon>
        <taxon>Kribbellaceae</taxon>
        <taxon>Kribbella</taxon>
    </lineage>
</organism>
<feature type="compositionally biased region" description="Low complexity" evidence="1">
    <location>
        <begin position="36"/>
        <end position="51"/>
    </location>
</feature>
<dbReference type="PROSITE" id="PS51257">
    <property type="entry name" value="PROKAR_LIPOPROTEIN"/>
    <property type="match status" value="1"/>
</dbReference>
<evidence type="ECO:0000313" key="4">
    <source>
        <dbReference type="EMBL" id="TDU88968.1"/>
    </source>
</evidence>
<evidence type="ECO:0000313" key="5">
    <source>
        <dbReference type="Proteomes" id="UP000295151"/>
    </source>
</evidence>
<keyword evidence="2" id="KW-0732">Signal</keyword>
<evidence type="ECO:0000256" key="1">
    <source>
        <dbReference type="SAM" id="MobiDB-lite"/>
    </source>
</evidence>
<gene>
    <name evidence="4" type="ORF">EV138_2521</name>
</gene>
<keyword evidence="5" id="KW-1185">Reference proteome</keyword>
<sequence length="200" mass="21106">MTTRNRSTTPTRLTLACLATLALTACTPNSPKAGQPDATAPTTPSTSTSAPPSTPQPSGPPDRPQAAEGLTLSAAEAFIRYYSDLMNYASDTGDSTALLNASEPGCENCKAYADFVKKSSAANGLLTGDFHEHLKEVSELVRGPSGRLGGSATVTVGKYVSRQTPTAPPFTSKPRTYTRELALSPQSGSWVMYEMKQVEQ</sequence>
<dbReference type="InterPro" id="IPR046281">
    <property type="entry name" value="DUF6318"/>
</dbReference>
<protein>
    <recommendedName>
        <fullName evidence="3">DUF6318 domain-containing protein</fullName>
    </recommendedName>
</protein>
<feature type="compositionally biased region" description="Pro residues" evidence="1">
    <location>
        <begin position="52"/>
        <end position="63"/>
    </location>
</feature>
<feature type="domain" description="DUF6318" evidence="3">
    <location>
        <begin position="61"/>
        <end position="125"/>
    </location>
</feature>